<proteinExistence type="predicted"/>
<evidence type="ECO:0000313" key="2">
    <source>
        <dbReference type="Proteomes" id="UP000436694"/>
    </source>
</evidence>
<dbReference type="EMBL" id="WIXK01000003">
    <property type="protein sequence ID" value="MQY42214.1"/>
    <property type="molecule type" value="Genomic_DNA"/>
</dbReference>
<dbReference type="RefSeq" id="WP_153546205.1">
    <property type="nucleotide sequence ID" value="NZ_WIXK01000003.1"/>
</dbReference>
<name>A0A844AUX5_9RHOB</name>
<protein>
    <submittedName>
        <fullName evidence="1">DUF995 domain-containing protein</fullName>
    </submittedName>
</protein>
<gene>
    <name evidence="1" type="ORF">GG681_06140</name>
</gene>
<comment type="caution">
    <text evidence="1">The sequence shown here is derived from an EMBL/GenBank/DDBJ whole genome shotgun (WGS) entry which is preliminary data.</text>
</comment>
<keyword evidence="2" id="KW-1185">Reference proteome</keyword>
<organism evidence="1 2">
    <name type="scientific">Tritonibacter aquimaris</name>
    <dbReference type="NCBI Taxonomy" id="2663379"/>
    <lineage>
        <taxon>Bacteria</taxon>
        <taxon>Pseudomonadati</taxon>
        <taxon>Pseudomonadota</taxon>
        <taxon>Alphaproteobacteria</taxon>
        <taxon>Rhodobacterales</taxon>
        <taxon>Paracoccaceae</taxon>
        <taxon>Tritonibacter</taxon>
    </lineage>
</organism>
<sequence>MGNSEIHFLSDINSRAAASVSRSCALNNPQRIPYQQIRAMFGGVLMRLRQYLHPLAIASTALAFCTGAAFAQSTLFGSPVPKDSAAPEPMSLYKMFAGKSADWGAGSYAYFAPDGTFRAVNEAEQSLGMGRWYVTTNSKMCYDAAWMWRQDFNAQSSEVLTCARFRVDSNGELWSTTGSMAGPWFPFSAANMRRGDMVSGRFSTLYSSFGIAPRSTKNN</sequence>
<dbReference type="InterPro" id="IPR009337">
    <property type="entry name" value="DUF995"/>
</dbReference>
<dbReference type="Pfam" id="PF06191">
    <property type="entry name" value="DUF995"/>
    <property type="match status" value="1"/>
</dbReference>
<evidence type="ECO:0000313" key="1">
    <source>
        <dbReference type="EMBL" id="MQY42214.1"/>
    </source>
</evidence>
<dbReference type="AlphaFoldDB" id="A0A844AUX5"/>
<reference evidence="1 2" key="1">
    <citation type="submission" date="2019-10" db="EMBL/GenBank/DDBJ databases">
        <title>Epibacterium sp. nov., isolated from seawater.</title>
        <authorList>
            <person name="Zhang X."/>
            <person name="Li N."/>
        </authorList>
    </citation>
    <scope>NUCLEOTIDE SEQUENCE [LARGE SCALE GENOMIC DNA]</scope>
    <source>
        <strain evidence="1 2">SM1969</strain>
    </source>
</reference>
<accession>A0A844AUX5</accession>
<dbReference type="Proteomes" id="UP000436694">
    <property type="component" value="Unassembled WGS sequence"/>
</dbReference>